<gene>
    <name evidence="2" type="ORF">HNR50_003239</name>
</gene>
<dbReference type="EMBL" id="JACHGJ010000007">
    <property type="protein sequence ID" value="MBB6481559.1"/>
    <property type="molecule type" value="Genomic_DNA"/>
</dbReference>
<proteinExistence type="predicted"/>
<sequence length="70" mass="8062">MKKAKALKILNAFMAVDFLILVSTAITHNFWLERGIYGILHAVPGFLFAGMTVLHLVLNRDWIKKNYMKK</sequence>
<keyword evidence="3" id="KW-1185">Reference proteome</keyword>
<evidence type="ECO:0000313" key="2">
    <source>
        <dbReference type="EMBL" id="MBB6481559.1"/>
    </source>
</evidence>
<feature type="transmembrane region" description="Helical" evidence="1">
    <location>
        <begin position="12"/>
        <end position="31"/>
    </location>
</feature>
<keyword evidence="1" id="KW-1133">Transmembrane helix</keyword>
<keyword evidence="1" id="KW-0472">Membrane</keyword>
<name>A0A841RFG8_9SPIO</name>
<evidence type="ECO:0000313" key="3">
    <source>
        <dbReference type="Proteomes" id="UP000587760"/>
    </source>
</evidence>
<feature type="transmembrane region" description="Helical" evidence="1">
    <location>
        <begin position="37"/>
        <end position="58"/>
    </location>
</feature>
<evidence type="ECO:0008006" key="4">
    <source>
        <dbReference type="Google" id="ProtNLM"/>
    </source>
</evidence>
<dbReference type="AlphaFoldDB" id="A0A841RFG8"/>
<protein>
    <recommendedName>
        <fullName evidence="4">DUF4405 domain-containing protein</fullName>
    </recommendedName>
</protein>
<reference evidence="2 3" key="1">
    <citation type="submission" date="2020-08" db="EMBL/GenBank/DDBJ databases">
        <title>Genomic Encyclopedia of Type Strains, Phase IV (KMG-IV): sequencing the most valuable type-strain genomes for metagenomic binning, comparative biology and taxonomic classification.</title>
        <authorList>
            <person name="Goeker M."/>
        </authorList>
    </citation>
    <scope>NUCLEOTIDE SEQUENCE [LARGE SCALE GENOMIC DNA]</scope>
    <source>
        <strain evidence="2 3">DSM 2461</strain>
    </source>
</reference>
<dbReference type="Proteomes" id="UP000587760">
    <property type="component" value="Unassembled WGS sequence"/>
</dbReference>
<evidence type="ECO:0000256" key="1">
    <source>
        <dbReference type="SAM" id="Phobius"/>
    </source>
</evidence>
<accession>A0A841RFG8</accession>
<organism evidence="2 3">
    <name type="scientific">Spirochaeta isovalerica</name>
    <dbReference type="NCBI Taxonomy" id="150"/>
    <lineage>
        <taxon>Bacteria</taxon>
        <taxon>Pseudomonadati</taxon>
        <taxon>Spirochaetota</taxon>
        <taxon>Spirochaetia</taxon>
        <taxon>Spirochaetales</taxon>
        <taxon>Spirochaetaceae</taxon>
        <taxon>Spirochaeta</taxon>
    </lineage>
</organism>
<comment type="caution">
    <text evidence="2">The sequence shown here is derived from an EMBL/GenBank/DDBJ whole genome shotgun (WGS) entry which is preliminary data.</text>
</comment>
<dbReference type="RefSeq" id="WP_184747800.1">
    <property type="nucleotide sequence ID" value="NZ_JACHGJ010000007.1"/>
</dbReference>
<keyword evidence="1" id="KW-0812">Transmembrane</keyword>